<evidence type="ECO:0000313" key="2">
    <source>
        <dbReference type="Proteomes" id="UP001143328"/>
    </source>
</evidence>
<evidence type="ECO:0000313" key="1">
    <source>
        <dbReference type="EMBL" id="GLK90297.1"/>
    </source>
</evidence>
<reference evidence="1" key="1">
    <citation type="journal article" date="2014" name="Int. J. Syst. Evol. Microbiol.">
        <title>Complete genome sequence of Corynebacterium casei LMG S-19264T (=DSM 44701T), isolated from a smear-ripened cheese.</title>
        <authorList>
            <consortium name="US DOE Joint Genome Institute (JGI-PGF)"/>
            <person name="Walter F."/>
            <person name="Albersmeier A."/>
            <person name="Kalinowski J."/>
            <person name="Ruckert C."/>
        </authorList>
    </citation>
    <scope>NUCLEOTIDE SEQUENCE</scope>
    <source>
        <strain evidence="1">VKM B-2935</strain>
    </source>
</reference>
<dbReference type="EMBL" id="BSFN01000010">
    <property type="protein sequence ID" value="GLK90297.1"/>
    <property type="molecule type" value="Genomic_DNA"/>
</dbReference>
<accession>A0A9W6NGX6</accession>
<reference evidence="1" key="2">
    <citation type="submission" date="2023-01" db="EMBL/GenBank/DDBJ databases">
        <authorList>
            <person name="Sun Q."/>
            <person name="Evtushenko L."/>
        </authorList>
    </citation>
    <scope>NUCLEOTIDE SEQUENCE</scope>
    <source>
        <strain evidence="1">VKM B-2935</strain>
    </source>
</reference>
<dbReference type="AlphaFoldDB" id="A0A9W6NGX6"/>
<proteinExistence type="predicted"/>
<organism evidence="1 2">
    <name type="scientific">Pseudomonas turukhanskensis</name>
    <dbReference type="NCBI Taxonomy" id="1806536"/>
    <lineage>
        <taxon>Bacteria</taxon>
        <taxon>Pseudomonadati</taxon>
        <taxon>Pseudomonadota</taxon>
        <taxon>Gammaproteobacteria</taxon>
        <taxon>Pseudomonadales</taxon>
        <taxon>Pseudomonadaceae</taxon>
        <taxon>Pseudomonas</taxon>
    </lineage>
</organism>
<dbReference type="RefSeq" id="WP_271196491.1">
    <property type="nucleotide sequence ID" value="NZ_BSFN01000010.1"/>
</dbReference>
<gene>
    <name evidence="1" type="ORF">GCM10017655_33600</name>
</gene>
<protein>
    <submittedName>
        <fullName evidence="1">Uncharacterized protein</fullName>
    </submittedName>
</protein>
<keyword evidence="2" id="KW-1185">Reference proteome</keyword>
<name>A0A9W6NGX6_9PSED</name>
<comment type="caution">
    <text evidence="1">The sequence shown here is derived from an EMBL/GenBank/DDBJ whole genome shotgun (WGS) entry which is preliminary data.</text>
</comment>
<dbReference type="Proteomes" id="UP001143328">
    <property type="component" value="Unassembled WGS sequence"/>
</dbReference>
<sequence>MMDSEAVGTHAFLDAFMTALQECALPLFEEAKTYAKQAGLEVRLELHGAEKASPGLCLLVAYPDESSFNSCCITAEPEQQKVLHEDFYTESNQRRVQRGKLASINQMVLHSRLAAFFQTAFGLQPDYIAKQHPAGFW</sequence>